<dbReference type="Proteomes" id="UP000325255">
    <property type="component" value="Unassembled WGS sequence"/>
</dbReference>
<evidence type="ECO:0000313" key="1">
    <source>
        <dbReference type="EMBL" id="KAA5609669.1"/>
    </source>
</evidence>
<evidence type="ECO:0000313" key="2">
    <source>
        <dbReference type="Proteomes" id="UP000325255"/>
    </source>
</evidence>
<protein>
    <submittedName>
        <fullName evidence="1">Uncharacterized protein</fullName>
    </submittedName>
</protein>
<comment type="caution">
    <text evidence="1">The sequence shown here is derived from an EMBL/GenBank/DDBJ whole genome shotgun (WGS) entry which is preliminary data.</text>
</comment>
<gene>
    <name evidence="1" type="ORF">F1189_23195</name>
</gene>
<keyword evidence="2" id="KW-1185">Reference proteome</keyword>
<proteinExistence type="predicted"/>
<dbReference type="AlphaFoldDB" id="A0A5M6IP42"/>
<accession>A0A5M6IP42</accession>
<name>A0A5M6IP42_9PROT</name>
<dbReference type="EMBL" id="VWPK01000046">
    <property type="protein sequence ID" value="KAA5609669.1"/>
    <property type="molecule type" value="Genomic_DNA"/>
</dbReference>
<dbReference type="RefSeq" id="WP_150043300.1">
    <property type="nucleotide sequence ID" value="NZ_OW485608.1"/>
</dbReference>
<sequence length="70" mass="7987">MVALTTQWTVVARKRPGRREWEWPNAETEAGVLALREQGEAITMQEHRPDGGWDLKAAMLPAWKRFGRAA</sequence>
<organism evidence="1 2">
    <name type="scientific">Rhodovastum atsumiense</name>
    <dbReference type="NCBI Taxonomy" id="504468"/>
    <lineage>
        <taxon>Bacteria</taxon>
        <taxon>Pseudomonadati</taxon>
        <taxon>Pseudomonadota</taxon>
        <taxon>Alphaproteobacteria</taxon>
        <taxon>Acetobacterales</taxon>
        <taxon>Acetobacteraceae</taxon>
        <taxon>Rhodovastum</taxon>
    </lineage>
</organism>
<reference evidence="1 2" key="1">
    <citation type="submission" date="2019-09" db="EMBL/GenBank/DDBJ databases">
        <title>Genome sequence of Rhodovastum atsumiense, a diverse member of the Acetobacteraceae family of non-sulfur purple photosynthetic bacteria.</title>
        <authorList>
            <person name="Meyer T."/>
            <person name="Kyndt J."/>
        </authorList>
    </citation>
    <scope>NUCLEOTIDE SEQUENCE [LARGE SCALE GENOMIC DNA]</scope>
    <source>
        <strain evidence="1 2">DSM 21279</strain>
    </source>
</reference>